<dbReference type="GO" id="GO:0022857">
    <property type="term" value="F:transmembrane transporter activity"/>
    <property type="evidence" value="ECO:0007669"/>
    <property type="project" value="InterPro"/>
</dbReference>
<evidence type="ECO:0000256" key="3">
    <source>
        <dbReference type="ARBA" id="ARBA00022989"/>
    </source>
</evidence>
<comment type="caution">
    <text evidence="9">The sequence shown here is derived from an EMBL/GenBank/DDBJ whole genome shotgun (WGS) entry which is preliminary data.</text>
</comment>
<evidence type="ECO:0000313" key="9">
    <source>
        <dbReference type="EMBL" id="KOG34937.1"/>
    </source>
</evidence>
<feature type="transmembrane region" description="Helical" evidence="7">
    <location>
        <begin position="282"/>
        <end position="307"/>
    </location>
</feature>
<keyword evidence="3 7" id="KW-1133">Transmembrane helix</keyword>
<dbReference type="GO" id="GO:0005886">
    <property type="term" value="C:plasma membrane"/>
    <property type="evidence" value="ECO:0007669"/>
    <property type="project" value="UniProtKB-SubCell"/>
</dbReference>
<evidence type="ECO:0000256" key="6">
    <source>
        <dbReference type="SAM" id="MobiDB-lite"/>
    </source>
</evidence>
<evidence type="ECO:0000256" key="1">
    <source>
        <dbReference type="ARBA" id="ARBA00004651"/>
    </source>
</evidence>
<organism evidence="9 10">
    <name type="scientific">Streptomyces viridochromogenes</name>
    <dbReference type="NCBI Taxonomy" id="1938"/>
    <lineage>
        <taxon>Bacteria</taxon>
        <taxon>Bacillati</taxon>
        <taxon>Actinomycetota</taxon>
        <taxon>Actinomycetes</taxon>
        <taxon>Kitasatosporales</taxon>
        <taxon>Streptomycetaceae</taxon>
        <taxon>Streptomyces</taxon>
    </lineage>
</organism>
<evidence type="ECO:0000256" key="2">
    <source>
        <dbReference type="ARBA" id="ARBA00022692"/>
    </source>
</evidence>
<keyword evidence="4 7" id="KW-0472">Membrane</keyword>
<protein>
    <submittedName>
        <fullName evidence="9">MFS transporter</fullName>
    </submittedName>
</protein>
<dbReference type="InterPro" id="IPR011701">
    <property type="entry name" value="MFS"/>
</dbReference>
<dbReference type="OrthoDB" id="4334754at2"/>
<feature type="transmembrane region" description="Helical" evidence="7">
    <location>
        <begin position="419"/>
        <end position="440"/>
    </location>
</feature>
<feature type="transmembrane region" description="Helical" evidence="7">
    <location>
        <begin position="160"/>
        <end position="179"/>
    </location>
</feature>
<dbReference type="InterPro" id="IPR036259">
    <property type="entry name" value="MFS_trans_sf"/>
</dbReference>
<dbReference type="Gene3D" id="1.20.1720.10">
    <property type="entry name" value="Multidrug resistance protein D"/>
    <property type="match status" value="1"/>
</dbReference>
<dbReference type="InterPro" id="IPR020846">
    <property type="entry name" value="MFS_dom"/>
</dbReference>
<keyword evidence="5" id="KW-0046">Antibiotic resistance</keyword>
<dbReference type="CDD" id="cd17321">
    <property type="entry name" value="MFS_MMR_MDR_like"/>
    <property type="match status" value="1"/>
</dbReference>
<comment type="subcellular location">
    <subcellularLocation>
        <location evidence="1">Cell membrane</location>
        <topology evidence="1">Multi-pass membrane protein</topology>
    </subcellularLocation>
</comment>
<evidence type="ECO:0000259" key="8">
    <source>
        <dbReference type="PROSITE" id="PS50850"/>
    </source>
</evidence>
<feature type="transmembrane region" description="Helical" evidence="7">
    <location>
        <begin position="45"/>
        <end position="62"/>
    </location>
</feature>
<dbReference type="RefSeq" id="WP_033202723.1">
    <property type="nucleotide sequence ID" value="NZ_LGUP01000036.1"/>
</dbReference>
<feature type="compositionally biased region" description="Pro residues" evidence="6">
    <location>
        <begin position="186"/>
        <end position="195"/>
    </location>
</feature>
<feature type="transmembrane region" description="Helical" evidence="7">
    <location>
        <begin position="372"/>
        <end position="398"/>
    </location>
</feature>
<dbReference type="PANTHER" id="PTHR42718:SF42">
    <property type="entry name" value="EXPORT PROTEIN"/>
    <property type="match status" value="1"/>
</dbReference>
<dbReference type="Proteomes" id="UP000037023">
    <property type="component" value="Unassembled WGS sequence"/>
</dbReference>
<feature type="transmembrane region" description="Helical" evidence="7">
    <location>
        <begin position="133"/>
        <end position="154"/>
    </location>
</feature>
<evidence type="ECO:0000256" key="7">
    <source>
        <dbReference type="SAM" id="Phobius"/>
    </source>
</evidence>
<feature type="transmembrane region" description="Helical" evidence="7">
    <location>
        <begin position="446"/>
        <end position="465"/>
    </location>
</feature>
<feature type="region of interest" description="Disordered" evidence="6">
    <location>
        <begin position="466"/>
        <end position="511"/>
    </location>
</feature>
<dbReference type="AlphaFoldDB" id="A0A0L8L9X0"/>
<evidence type="ECO:0000256" key="4">
    <source>
        <dbReference type="ARBA" id="ARBA00023136"/>
    </source>
</evidence>
<sequence>MNRPRTPVLTCSIVGAVVVALDGTVLTVAQPVLQRDLHADVGQVQWTSTGYLVAVAGLLVFAGRLGDRYGHRRVFALGALGFAAASAGIALAPGIGAVILLRVLQGVCGAFLQPATLGMLRTAYPPERLATPIAVRTAAIGLAAAAGPLVGGALVSAYGWRSVFLLGVPPTLTIGLIALTTREPHPVPLPTPGTPQLPHRAERRTGRAPGGLASLDPVGALLLAAALALLVHGLVEATRPGGAVTAGLACLAGGAAGAAFARHERRTARPLLAPELLGSVPVVAGLAVLLAASAALFGSLFVATYFLQDTQRLDPLDCALRVLPLAVLMVLGAPLCPALKRRFGPRRTATAGAALLTLGVLLLSRLDATAGAGAVGCASALLGAGFVTLMVTATSVVVHHAPEAHAGVAGGLQQTVMNIGPALGVATATLLLALVPQGGFVPARGIALPALAAIAALAVPAALALPGTGDREGAPPGGRPGRRRGKRPGVEPGTRRGPTSPGSGEQACVRS</sequence>
<dbReference type="EMBL" id="LGUP01000036">
    <property type="protein sequence ID" value="KOG34937.1"/>
    <property type="molecule type" value="Genomic_DNA"/>
</dbReference>
<dbReference type="SUPFAM" id="SSF103473">
    <property type="entry name" value="MFS general substrate transporter"/>
    <property type="match status" value="1"/>
</dbReference>
<keyword evidence="2 7" id="KW-0812">Transmembrane</keyword>
<dbReference type="PATRIC" id="fig|1938.6.peg.1406"/>
<name>A0A0L8L9X0_STRVR</name>
<feature type="transmembrane region" description="Helical" evidence="7">
    <location>
        <begin position="348"/>
        <end position="366"/>
    </location>
</feature>
<gene>
    <name evidence="9" type="ORF">ADK34_06410</name>
</gene>
<dbReference type="GO" id="GO:0046677">
    <property type="term" value="P:response to antibiotic"/>
    <property type="evidence" value="ECO:0007669"/>
    <property type="project" value="UniProtKB-KW"/>
</dbReference>
<accession>A0A0L8L9X0</accession>
<evidence type="ECO:0000313" key="10">
    <source>
        <dbReference type="Proteomes" id="UP000037023"/>
    </source>
</evidence>
<dbReference type="Pfam" id="PF07690">
    <property type="entry name" value="MFS_1"/>
    <property type="match status" value="1"/>
</dbReference>
<reference evidence="9 10" key="1">
    <citation type="submission" date="2015-06" db="EMBL/GenBank/DDBJ databases">
        <authorList>
            <person name="Hoefler B.C."/>
            <person name="Straight P.D."/>
        </authorList>
    </citation>
    <scope>NUCLEOTIDE SEQUENCE [LARGE SCALE GENOMIC DNA]</scope>
    <source>
        <strain evidence="9 10">NRRL 3427</strain>
    </source>
</reference>
<feature type="domain" description="Major facilitator superfamily (MFS) profile" evidence="8">
    <location>
        <begin position="8"/>
        <end position="470"/>
    </location>
</feature>
<proteinExistence type="predicted"/>
<dbReference type="PANTHER" id="PTHR42718">
    <property type="entry name" value="MAJOR FACILITATOR SUPERFAMILY MULTIDRUG TRANSPORTER MFSC"/>
    <property type="match status" value="1"/>
</dbReference>
<feature type="transmembrane region" description="Helical" evidence="7">
    <location>
        <begin position="241"/>
        <end position="261"/>
    </location>
</feature>
<dbReference type="PROSITE" id="PS50850">
    <property type="entry name" value="MFS"/>
    <property type="match status" value="1"/>
</dbReference>
<feature type="transmembrane region" description="Helical" evidence="7">
    <location>
        <begin position="212"/>
        <end position="235"/>
    </location>
</feature>
<evidence type="ECO:0000256" key="5">
    <source>
        <dbReference type="ARBA" id="ARBA00023251"/>
    </source>
</evidence>
<feature type="transmembrane region" description="Helical" evidence="7">
    <location>
        <begin position="74"/>
        <end position="93"/>
    </location>
</feature>
<feature type="region of interest" description="Disordered" evidence="6">
    <location>
        <begin position="185"/>
        <end position="207"/>
    </location>
</feature>
<dbReference type="Gene3D" id="1.20.1250.20">
    <property type="entry name" value="MFS general substrate transporter like domains"/>
    <property type="match status" value="1"/>
</dbReference>